<dbReference type="RefSeq" id="WP_133352296.1">
    <property type="nucleotide sequence ID" value="NZ_SMZQ01000017.1"/>
</dbReference>
<accession>A0A4R5XL81</accession>
<evidence type="ECO:0000256" key="3">
    <source>
        <dbReference type="ARBA" id="ARBA00022448"/>
    </source>
</evidence>
<feature type="transmembrane region" description="Helical" evidence="8">
    <location>
        <begin position="20"/>
        <end position="48"/>
    </location>
</feature>
<comment type="subcellular location">
    <subcellularLocation>
        <location evidence="1">Cell membrane</location>
        <topology evidence="1">Multi-pass membrane protein</topology>
    </subcellularLocation>
</comment>
<feature type="domain" description="Major facilitator superfamily (MFS) profile" evidence="9">
    <location>
        <begin position="22"/>
        <end position="472"/>
    </location>
</feature>
<dbReference type="GO" id="GO:0005886">
    <property type="term" value="C:plasma membrane"/>
    <property type="evidence" value="ECO:0007669"/>
    <property type="project" value="UniProtKB-SubCell"/>
</dbReference>
<keyword evidence="6 8" id="KW-1133">Transmembrane helix</keyword>
<dbReference type="InterPro" id="IPR004638">
    <property type="entry name" value="EmrB-like"/>
</dbReference>
<dbReference type="GO" id="GO:0022857">
    <property type="term" value="F:transmembrane transporter activity"/>
    <property type="evidence" value="ECO:0007669"/>
    <property type="project" value="InterPro"/>
</dbReference>
<dbReference type="EMBL" id="SMZQ01000017">
    <property type="protein sequence ID" value="TDL32130.1"/>
    <property type="molecule type" value="Genomic_DNA"/>
</dbReference>
<dbReference type="PROSITE" id="PS50850">
    <property type="entry name" value="MFS"/>
    <property type="match status" value="1"/>
</dbReference>
<feature type="transmembrane region" description="Helical" evidence="8">
    <location>
        <begin position="239"/>
        <end position="258"/>
    </location>
</feature>
<reference evidence="10 11" key="1">
    <citation type="submission" date="2019-03" db="EMBL/GenBank/DDBJ databases">
        <title>Genome Sequencing and Assembly of Various Microbes Isolated from Partially Reclaimed Soil and Acid Mine Drainage (AMD) Site.</title>
        <authorList>
            <person name="Steinbock B."/>
            <person name="Bechtold R."/>
            <person name="Sevigny J.L."/>
            <person name="Thomas D."/>
            <person name="Cuthill L.R."/>
            <person name="Aveiro Johannsen E.J."/>
            <person name="Thomas K."/>
            <person name="Ghosh A."/>
        </authorList>
    </citation>
    <scope>NUCLEOTIDE SEQUENCE [LARGE SCALE GENOMIC DNA]</scope>
    <source>
        <strain evidence="10 11">S-A1</strain>
    </source>
</reference>
<dbReference type="Gene3D" id="1.20.1250.20">
    <property type="entry name" value="MFS general substrate transporter like domains"/>
    <property type="match status" value="1"/>
</dbReference>
<dbReference type="SUPFAM" id="SSF103473">
    <property type="entry name" value="MFS general substrate transporter"/>
    <property type="match status" value="2"/>
</dbReference>
<feature type="transmembrane region" description="Helical" evidence="8">
    <location>
        <begin position="87"/>
        <end position="109"/>
    </location>
</feature>
<evidence type="ECO:0000256" key="7">
    <source>
        <dbReference type="ARBA" id="ARBA00023136"/>
    </source>
</evidence>
<feature type="transmembrane region" description="Helical" evidence="8">
    <location>
        <begin position="346"/>
        <end position="364"/>
    </location>
</feature>
<keyword evidence="4" id="KW-1003">Cell membrane</keyword>
<keyword evidence="7 8" id="KW-0472">Membrane</keyword>
<dbReference type="NCBIfam" id="TIGR00711">
    <property type="entry name" value="efflux_EmrB"/>
    <property type="match status" value="1"/>
</dbReference>
<evidence type="ECO:0000259" key="9">
    <source>
        <dbReference type="PROSITE" id="PS50850"/>
    </source>
</evidence>
<evidence type="ECO:0000256" key="2">
    <source>
        <dbReference type="ARBA" id="ARBA00008537"/>
    </source>
</evidence>
<dbReference type="PANTHER" id="PTHR42718">
    <property type="entry name" value="MAJOR FACILITATOR SUPERFAMILY MULTIDRUG TRANSPORTER MFSC"/>
    <property type="match status" value="1"/>
</dbReference>
<feature type="transmembrane region" description="Helical" evidence="8">
    <location>
        <begin position="176"/>
        <end position="194"/>
    </location>
</feature>
<feature type="transmembrane region" description="Helical" evidence="8">
    <location>
        <begin position="60"/>
        <end position="80"/>
    </location>
</feature>
<organism evidence="10 11">
    <name type="scientific">Arthrobacter nitrophenolicus</name>
    <dbReference type="NCBI Taxonomy" id="683150"/>
    <lineage>
        <taxon>Bacteria</taxon>
        <taxon>Bacillati</taxon>
        <taxon>Actinomycetota</taxon>
        <taxon>Actinomycetes</taxon>
        <taxon>Micrococcales</taxon>
        <taxon>Micrococcaceae</taxon>
        <taxon>Arthrobacter</taxon>
    </lineage>
</organism>
<keyword evidence="3" id="KW-0813">Transport</keyword>
<feature type="transmembrane region" description="Helical" evidence="8">
    <location>
        <begin position="448"/>
        <end position="467"/>
    </location>
</feature>
<gene>
    <name evidence="10" type="ORF">E2R57_20710</name>
</gene>
<evidence type="ECO:0000313" key="11">
    <source>
        <dbReference type="Proteomes" id="UP000294621"/>
    </source>
</evidence>
<evidence type="ECO:0000256" key="1">
    <source>
        <dbReference type="ARBA" id="ARBA00004651"/>
    </source>
</evidence>
<feature type="transmembrane region" description="Helical" evidence="8">
    <location>
        <begin position="206"/>
        <end position="227"/>
    </location>
</feature>
<name>A0A4R5XL81_9MICC</name>
<feature type="transmembrane region" description="Helical" evidence="8">
    <location>
        <begin position="370"/>
        <end position="396"/>
    </location>
</feature>
<evidence type="ECO:0000256" key="6">
    <source>
        <dbReference type="ARBA" id="ARBA00022989"/>
    </source>
</evidence>
<dbReference type="Gene3D" id="1.20.1720.10">
    <property type="entry name" value="Multidrug resistance protein D"/>
    <property type="match status" value="1"/>
</dbReference>
<keyword evidence="5 8" id="KW-0812">Transmembrane</keyword>
<evidence type="ECO:0000313" key="10">
    <source>
        <dbReference type="EMBL" id="TDL32130.1"/>
    </source>
</evidence>
<dbReference type="PRINTS" id="PR01036">
    <property type="entry name" value="TCRTETB"/>
</dbReference>
<sequence>MTTTAPVATARPEKLTASQLTTIVVLAASTFFALVSELVMGVALPTIMTDFGVTASTAQWLTTGYALTLAVIIPTTGYLLRRFRIRFVFVVSMSLFSIGTAIAAAAPIFEVLLTARVVQALGTAVLLPLLMTTTFGMVAPAKRAQMMATITAVVSLAPAVAPAFAGFVMAQLDWRWRFITVLPLAILGLIFGALKIPSLNEPKRAPFDLLSLVLAAIGFGAVVFGLSAAGEGAHGEIPASFWIAVPLGILGIGAFVVRQRRLQNDDTPMMDMRIFTRRGFSVSVLQFVFLVSNSFGLAVLLPLVLQNAFGLGVFETGLFMAPGGIVIILTSLLVGKLYNRLGARTLMLSGAVVVVAGWAAMRTFDQTTPVWVVLATFLILTIGQCLSWVALFTLALDSLPDDLHAHGSAALNTMHQLAGAAGLAILVSVFTLNSPGDTPAAVAAGGQAAFTAGAVIALCSLIVSFFAPRRQRVDHG</sequence>
<proteinExistence type="inferred from homology"/>
<dbReference type="InterPro" id="IPR020846">
    <property type="entry name" value="MFS_dom"/>
</dbReference>
<dbReference type="Proteomes" id="UP000294621">
    <property type="component" value="Unassembled WGS sequence"/>
</dbReference>
<comment type="similarity">
    <text evidence="2">Belongs to the major facilitator superfamily. EmrB family.</text>
</comment>
<dbReference type="InterPro" id="IPR036259">
    <property type="entry name" value="MFS_trans_sf"/>
</dbReference>
<dbReference type="InterPro" id="IPR011701">
    <property type="entry name" value="MFS"/>
</dbReference>
<comment type="caution">
    <text evidence="10">The sequence shown here is derived from an EMBL/GenBank/DDBJ whole genome shotgun (WGS) entry which is preliminary data.</text>
</comment>
<feature type="transmembrane region" description="Helical" evidence="8">
    <location>
        <begin position="146"/>
        <end position="170"/>
    </location>
</feature>
<feature type="transmembrane region" description="Helical" evidence="8">
    <location>
        <begin position="279"/>
        <end position="305"/>
    </location>
</feature>
<dbReference type="AlphaFoldDB" id="A0A4R5XL81"/>
<evidence type="ECO:0000256" key="8">
    <source>
        <dbReference type="SAM" id="Phobius"/>
    </source>
</evidence>
<evidence type="ECO:0000256" key="4">
    <source>
        <dbReference type="ARBA" id="ARBA00022475"/>
    </source>
</evidence>
<dbReference type="PANTHER" id="PTHR42718:SF9">
    <property type="entry name" value="MAJOR FACILITATOR SUPERFAMILY MULTIDRUG TRANSPORTER MFSC"/>
    <property type="match status" value="1"/>
</dbReference>
<evidence type="ECO:0000256" key="5">
    <source>
        <dbReference type="ARBA" id="ARBA00022692"/>
    </source>
</evidence>
<dbReference type="OrthoDB" id="9812221at2"/>
<dbReference type="Pfam" id="PF07690">
    <property type="entry name" value="MFS_1"/>
    <property type="match status" value="2"/>
</dbReference>
<feature type="transmembrane region" description="Helical" evidence="8">
    <location>
        <begin position="121"/>
        <end position="139"/>
    </location>
</feature>
<feature type="transmembrane region" description="Helical" evidence="8">
    <location>
        <begin position="417"/>
        <end position="436"/>
    </location>
</feature>
<feature type="transmembrane region" description="Helical" evidence="8">
    <location>
        <begin position="311"/>
        <end position="334"/>
    </location>
</feature>
<protein>
    <submittedName>
        <fullName evidence="10">DHA2 family efflux MFS transporter permease subunit</fullName>
    </submittedName>
</protein>